<dbReference type="RefSeq" id="WP_345726066.1">
    <property type="nucleotide sequence ID" value="NZ_BAAAYN010000002.1"/>
</dbReference>
<evidence type="ECO:0000313" key="2">
    <source>
        <dbReference type="EMBL" id="GAA3382141.1"/>
    </source>
</evidence>
<keyword evidence="3" id="KW-1185">Reference proteome</keyword>
<accession>A0ABP6SQB6</accession>
<dbReference type="EMBL" id="BAAAYN010000002">
    <property type="protein sequence ID" value="GAA3382141.1"/>
    <property type="molecule type" value="Genomic_DNA"/>
</dbReference>
<dbReference type="Proteomes" id="UP001501676">
    <property type="component" value="Unassembled WGS sequence"/>
</dbReference>
<name>A0ABP6SQB6_9ACTN</name>
<sequence length="84" mass="8808">MSSLAISGPIDPRPAAYAALRAAGEGRTEQNSAVRQQRADEQQRVAEVGAQQRSSATQERQADAARQQAALVLASTGAVLNVYA</sequence>
<feature type="region of interest" description="Disordered" evidence="1">
    <location>
        <begin position="21"/>
        <end position="65"/>
    </location>
</feature>
<organism evidence="2 3">
    <name type="scientific">Cryptosporangium minutisporangium</name>
    <dbReference type="NCBI Taxonomy" id="113569"/>
    <lineage>
        <taxon>Bacteria</taxon>
        <taxon>Bacillati</taxon>
        <taxon>Actinomycetota</taxon>
        <taxon>Actinomycetes</taxon>
        <taxon>Cryptosporangiales</taxon>
        <taxon>Cryptosporangiaceae</taxon>
        <taxon>Cryptosporangium</taxon>
    </lineage>
</organism>
<feature type="compositionally biased region" description="Low complexity" evidence="1">
    <location>
        <begin position="56"/>
        <end position="65"/>
    </location>
</feature>
<reference evidence="3" key="1">
    <citation type="journal article" date="2019" name="Int. J. Syst. Evol. Microbiol.">
        <title>The Global Catalogue of Microorganisms (GCM) 10K type strain sequencing project: providing services to taxonomists for standard genome sequencing and annotation.</title>
        <authorList>
            <consortium name="The Broad Institute Genomics Platform"/>
            <consortium name="The Broad Institute Genome Sequencing Center for Infectious Disease"/>
            <person name="Wu L."/>
            <person name="Ma J."/>
        </authorList>
    </citation>
    <scope>NUCLEOTIDE SEQUENCE [LARGE SCALE GENOMIC DNA]</scope>
    <source>
        <strain evidence="3">JCM 9458</strain>
    </source>
</reference>
<protein>
    <submittedName>
        <fullName evidence="2">Uncharacterized protein</fullName>
    </submittedName>
</protein>
<gene>
    <name evidence="2" type="ORF">GCM10020369_02800</name>
</gene>
<comment type="caution">
    <text evidence="2">The sequence shown here is derived from an EMBL/GenBank/DDBJ whole genome shotgun (WGS) entry which is preliminary data.</text>
</comment>
<evidence type="ECO:0000313" key="3">
    <source>
        <dbReference type="Proteomes" id="UP001501676"/>
    </source>
</evidence>
<evidence type="ECO:0000256" key="1">
    <source>
        <dbReference type="SAM" id="MobiDB-lite"/>
    </source>
</evidence>
<proteinExistence type="predicted"/>